<dbReference type="InterPro" id="IPR001647">
    <property type="entry name" value="HTH_TetR"/>
</dbReference>
<evidence type="ECO:0000313" key="7">
    <source>
        <dbReference type="Proteomes" id="UP000190188"/>
    </source>
</evidence>
<keyword evidence="3" id="KW-0804">Transcription</keyword>
<evidence type="ECO:0000313" key="6">
    <source>
        <dbReference type="EMBL" id="OPA75765.1"/>
    </source>
</evidence>
<dbReference type="STRING" id="1324314.BVG16_20775"/>
<dbReference type="PROSITE" id="PS50977">
    <property type="entry name" value="HTH_TETR_2"/>
    <property type="match status" value="1"/>
</dbReference>
<dbReference type="InterPro" id="IPR009057">
    <property type="entry name" value="Homeodomain-like_sf"/>
</dbReference>
<reference evidence="6 7" key="1">
    <citation type="submission" date="2017-01" db="EMBL/GenBank/DDBJ databases">
        <title>Genome analysis of Paenibacillus selenitrireducens ES3-24.</title>
        <authorList>
            <person name="Xu D."/>
            <person name="Yao R."/>
            <person name="Zheng S."/>
        </authorList>
    </citation>
    <scope>NUCLEOTIDE SEQUENCE [LARGE SCALE GENOMIC DNA]</scope>
    <source>
        <strain evidence="6 7">ES3-24</strain>
    </source>
</reference>
<dbReference type="Gene3D" id="1.10.10.60">
    <property type="entry name" value="Homeodomain-like"/>
    <property type="match status" value="1"/>
</dbReference>
<keyword evidence="2 4" id="KW-0238">DNA-binding</keyword>
<keyword evidence="1" id="KW-0805">Transcription regulation</keyword>
<evidence type="ECO:0000256" key="1">
    <source>
        <dbReference type="ARBA" id="ARBA00023015"/>
    </source>
</evidence>
<evidence type="ECO:0000256" key="4">
    <source>
        <dbReference type="PROSITE-ProRule" id="PRU00335"/>
    </source>
</evidence>
<comment type="caution">
    <text evidence="6">The sequence shown here is derived from an EMBL/GenBank/DDBJ whole genome shotgun (WGS) entry which is preliminary data.</text>
</comment>
<dbReference type="OrthoDB" id="509229at2"/>
<feature type="DNA-binding region" description="H-T-H motif" evidence="4">
    <location>
        <begin position="24"/>
        <end position="43"/>
    </location>
</feature>
<evidence type="ECO:0000256" key="3">
    <source>
        <dbReference type="ARBA" id="ARBA00023163"/>
    </source>
</evidence>
<dbReference type="Pfam" id="PF00440">
    <property type="entry name" value="TetR_N"/>
    <property type="match status" value="1"/>
</dbReference>
<proteinExistence type="predicted"/>
<dbReference type="PANTHER" id="PTHR47506:SF6">
    <property type="entry name" value="HTH-TYPE TRANSCRIPTIONAL REPRESSOR NEMR"/>
    <property type="match status" value="1"/>
</dbReference>
<dbReference type="GO" id="GO:0003677">
    <property type="term" value="F:DNA binding"/>
    <property type="evidence" value="ECO:0007669"/>
    <property type="project" value="UniProtKB-UniRule"/>
</dbReference>
<accession>A0A1T2X7G3</accession>
<keyword evidence="7" id="KW-1185">Reference proteome</keyword>
<dbReference type="SUPFAM" id="SSF48498">
    <property type="entry name" value="Tetracyclin repressor-like, C-terminal domain"/>
    <property type="match status" value="1"/>
</dbReference>
<dbReference type="Gene3D" id="1.10.357.10">
    <property type="entry name" value="Tetracycline Repressor, domain 2"/>
    <property type="match status" value="1"/>
</dbReference>
<dbReference type="SUPFAM" id="SSF46689">
    <property type="entry name" value="Homeodomain-like"/>
    <property type="match status" value="1"/>
</dbReference>
<name>A0A1T2X7G3_9BACL</name>
<dbReference type="EMBL" id="MSZX01000008">
    <property type="protein sequence ID" value="OPA75765.1"/>
    <property type="molecule type" value="Genomic_DNA"/>
</dbReference>
<dbReference type="AlphaFoldDB" id="A0A1T2X7G3"/>
<feature type="domain" description="HTH tetR-type" evidence="5">
    <location>
        <begin position="1"/>
        <end position="61"/>
    </location>
</feature>
<dbReference type="PANTHER" id="PTHR47506">
    <property type="entry name" value="TRANSCRIPTIONAL REGULATORY PROTEIN"/>
    <property type="match status" value="1"/>
</dbReference>
<dbReference type="InterPro" id="IPR036271">
    <property type="entry name" value="Tet_transcr_reg_TetR-rel_C_sf"/>
</dbReference>
<protein>
    <recommendedName>
        <fullName evidence="5">HTH tetR-type domain-containing protein</fullName>
    </recommendedName>
</protein>
<gene>
    <name evidence="6" type="ORF">BVG16_20775</name>
</gene>
<organism evidence="6 7">
    <name type="scientific">Paenibacillus selenitireducens</name>
    <dbReference type="NCBI Taxonomy" id="1324314"/>
    <lineage>
        <taxon>Bacteria</taxon>
        <taxon>Bacillati</taxon>
        <taxon>Bacillota</taxon>
        <taxon>Bacilli</taxon>
        <taxon>Bacillales</taxon>
        <taxon>Paenibacillaceae</taxon>
        <taxon>Paenibacillus</taxon>
    </lineage>
</organism>
<dbReference type="RefSeq" id="WP_078501098.1">
    <property type="nucleotide sequence ID" value="NZ_MSZX01000008.1"/>
</dbReference>
<dbReference type="Proteomes" id="UP000190188">
    <property type="component" value="Unassembled WGS sequence"/>
</dbReference>
<evidence type="ECO:0000256" key="2">
    <source>
        <dbReference type="ARBA" id="ARBA00023125"/>
    </source>
</evidence>
<sequence>MVTSQRILQVALEHFAKHGYSGASLSKIAEEVGIKKPSIYAHFKGKDDLFLQVLDYTLREEFQATIQYLKQHRQDSLHDCLYGVLALQLNRYEESVSMMFMLRVSFIPPMNLHEQVMHRFNAHLEEWEHELNHTLQAACDAGELQVTDPNQVTTAYLCLCDGVLTELLYSGKPKAFKRLDASWIYFWRGITST</sequence>
<dbReference type="PRINTS" id="PR00455">
    <property type="entry name" value="HTHTETR"/>
</dbReference>
<evidence type="ECO:0000259" key="5">
    <source>
        <dbReference type="PROSITE" id="PS50977"/>
    </source>
</evidence>